<reference evidence="2" key="1">
    <citation type="submission" date="2013-11" db="EMBL/GenBank/DDBJ databases">
        <title>Microbial diversity, functional groups and degradation webs in Northern and Southern Mediterranean and Red Sea marine crude oil polluted sites.</title>
        <authorList>
            <person name="Daffonchio D."/>
            <person name="Mapelli F."/>
            <person name="Ferrer M."/>
            <person name="Richter M."/>
            <person name="Cherif A."/>
            <person name="Malkawi H.I."/>
            <person name="Yakimov M.M."/>
            <person name="Abdel-Fattah Y.R."/>
            <person name="Blaghen M."/>
            <person name="Golyshin P.N."/>
            <person name="Kalogerakis N."/>
            <person name="Boon N."/>
            <person name="Magagnini M."/>
            <person name="Fava F."/>
        </authorList>
    </citation>
    <scope>NUCLEOTIDE SEQUENCE</scope>
</reference>
<dbReference type="EMBL" id="AYSL01001503">
    <property type="protein sequence ID" value="KTF05894.1"/>
    <property type="molecule type" value="Genomic_DNA"/>
</dbReference>
<keyword evidence="2" id="KW-0067">ATP-binding</keyword>
<dbReference type="GO" id="GO:0004386">
    <property type="term" value="F:helicase activity"/>
    <property type="evidence" value="ECO:0007669"/>
    <property type="project" value="UniProtKB-KW"/>
</dbReference>
<gene>
    <name evidence="2" type="ORF">MGSAQ_002612</name>
</gene>
<dbReference type="InterPro" id="IPR045628">
    <property type="entry name" value="Lhr_WH_dom"/>
</dbReference>
<evidence type="ECO:0000313" key="2">
    <source>
        <dbReference type="EMBL" id="KTF05894.1"/>
    </source>
</evidence>
<keyword evidence="2" id="KW-0347">Helicase</keyword>
<comment type="caution">
    <text evidence="2">The sequence shown here is derived from an EMBL/GenBank/DDBJ whole genome shotgun (WGS) entry which is preliminary data.</text>
</comment>
<dbReference type="Pfam" id="PF19306">
    <property type="entry name" value="WHD_Lhr"/>
    <property type="match status" value="1"/>
</dbReference>
<feature type="domain" description="Helicase Lhr-like winged helix" evidence="1">
    <location>
        <begin position="19"/>
        <end position="77"/>
    </location>
</feature>
<keyword evidence="2" id="KW-0547">Nucleotide-binding</keyword>
<accession>A0A1B6NR14</accession>
<dbReference type="AlphaFoldDB" id="A0A1B6NR14"/>
<evidence type="ECO:0000259" key="1">
    <source>
        <dbReference type="Pfam" id="PF19306"/>
    </source>
</evidence>
<organism evidence="2">
    <name type="scientific">marine sediment metagenome</name>
    <dbReference type="NCBI Taxonomy" id="412755"/>
    <lineage>
        <taxon>unclassified sequences</taxon>
        <taxon>metagenomes</taxon>
        <taxon>ecological metagenomes</taxon>
    </lineage>
</organism>
<keyword evidence="2" id="KW-0378">Hydrolase</keyword>
<proteinExistence type="predicted"/>
<name>A0A1B6NR14_9ZZZZ</name>
<sequence>MLVPANRFEALECQAAITAIEKGELDGESPQPGALDIVPQFILNCLCSRADSPDTLYQEILTATPYQGLDRDDFASCGNLPKTAAVRLMRMKDISADKKRRWHLLASESAGYSTAQTKHRHNR</sequence>
<protein>
    <submittedName>
        <fullName evidence="2">DEAD/DEAH box helicase</fullName>
    </submittedName>
</protein>